<dbReference type="EMBL" id="KP698091">
    <property type="protein sequence ID" value="ALG76479.1"/>
    <property type="molecule type" value="Genomic_DNA"/>
</dbReference>
<name>A0A0N7FRN8_PSEPU</name>
<proteinExistence type="predicted"/>
<sequence length="182" mass="19985">MTMDHGMRLQLLVRLAQHRMDMSALIDPVERLRLVGELMRHWGEQRGKLGLDASLGSQMGTIMEWKGAAPRTGSSGARILVSGAGLDHAAAEVDAAVAELARRDARGATLAKLAELRYLHGVTVREQMREVGLAEDADRTYRNWVKALHLQVLAILGARAGRVRLPTVRRVSMQLACNMDAT</sequence>
<evidence type="ECO:0000313" key="1">
    <source>
        <dbReference type="EMBL" id="ALG76479.1"/>
    </source>
</evidence>
<reference evidence="1" key="1">
    <citation type="journal article" date="2015" name="Genome Biol. Evol.">
        <title>Different Ancestries of R Tailocins in Rhizospheric Pseudomonas Isolates.</title>
        <authorList>
            <person name="Ghequire M.G."/>
            <person name="Dillen Y."/>
            <person name="Lambrichts I."/>
            <person name="Proost P."/>
            <person name="Wattiez R."/>
            <person name="De Mot R."/>
        </authorList>
    </citation>
    <scope>NUCLEOTIDE SEQUENCE</scope>
    <source>
        <strain evidence="1">BW11M1</strain>
    </source>
</reference>
<reference evidence="1" key="2">
    <citation type="submission" date="2015-01" db="EMBL/GenBank/DDBJ databases">
        <authorList>
            <person name="Xiang T."/>
            <person name="Song Y."/>
            <person name="Huang L."/>
            <person name="Wang B."/>
            <person name="Wu P."/>
        </authorList>
    </citation>
    <scope>NUCLEOTIDE SEQUENCE</scope>
    <source>
        <strain evidence="1">BW11M1</strain>
    </source>
</reference>
<organism evidence="1">
    <name type="scientific">Pseudomonas putida</name>
    <name type="common">Arthrobacter siderocapsulatus</name>
    <dbReference type="NCBI Taxonomy" id="303"/>
    <lineage>
        <taxon>Bacteria</taxon>
        <taxon>Pseudomonadati</taxon>
        <taxon>Pseudomonadota</taxon>
        <taxon>Gammaproteobacteria</taxon>
        <taxon>Pseudomonadales</taxon>
        <taxon>Pseudomonadaceae</taxon>
        <taxon>Pseudomonas</taxon>
    </lineage>
</organism>
<dbReference type="AlphaFoldDB" id="A0A0N7FRN8"/>
<protein>
    <submittedName>
        <fullName evidence="1">Uncharacterized protein</fullName>
    </submittedName>
</protein>
<accession>A0A0N7FRN8</accession>